<organism evidence="1 2">
    <name type="scientific">Heterostelium pallidum (strain ATCC 26659 / Pp 5 / PN500)</name>
    <name type="common">Cellular slime mold</name>
    <name type="synonym">Polysphondylium pallidum</name>
    <dbReference type="NCBI Taxonomy" id="670386"/>
    <lineage>
        <taxon>Eukaryota</taxon>
        <taxon>Amoebozoa</taxon>
        <taxon>Evosea</taxon>
        <taxon>Eumycetozoa</taxon>
        <taxon>Dictyostelia</taxon>
        <taxon>Acytosteliales</taxon>
        <taxon>Acytosteliaceae</taxon>
        <taxon>Heterostelium</taxon>
    </lineage>
</organism>
<accession>D3B7K2</accession>
<proteinExistence type="predicted"/>
<name>D3B7K2_HETP5</name>
<dbReference type="RefSeq" id="XP_020434862.1">
    <property type="nucleotide sequence ID" value="XM_020575342.1"/>
</dbReference>
<evidence type="ECO:0000313" key="1">
    <source>
        <dbReference type="EMBL" id="EFA82745.1"/>
    </source>
</evidence>
<dbReference type="Pfam" id="PF13637">
    <property type="entry name" value="Ank_4"/>
    <property type="match status" value="1"/>
</dbReference>
<dbReference type="Proteomes" id="UP000001396">
    <property type="component" value="Unassembled WGS sequence"/>
</dbReference>
<sequence length="701" mass="80990">MKKELISIKWCNLKRYPDSLVSYCYFDELAKLLESGDVATLPKLTDVLQHLPTLKILDRLMEVKAWPNNLLQLAIENQCSFETIQFLVENRRDQQDIVSAIISATEHSNLDTIIYLMSKLPDSLSISNFAGKFNPPIVAARGDIGIIRYLESVDPNIDWLKSIEHVACRNHLEMVRFLLDLIPFDSIVTLKTVEAVAKYGDLELLILLFARNQSQINSFKTMDMASKHNRLEIVKWIHENRTEGCSKAAVIYASANRNIELVKWLHENRTEGCYRSAINNASANGDLELVEWIHKNRTEGCSGRAVNQASLNGHLSVVQFLCENYIDNIKDQILDALIYAASKGNLDIVKYLLFHPLTVANQSINRVFNSDYPEIIDFLFKERKIHYNIKPSKLYNIIANGCVHSFKTIHQLGLSEINGNHFSIATLKNQLEIVEYIHQHIGDKIRYSISTLEKSMIKNHPAITRYLVNNNLYDINYQSSIQTLISFCSNNVTEYLDILELMLIKTRSIVALDIHSVLRGGNIYMLKILMNYQDKYTDKTYSSTWRSEAIMYQFVNSSMHFETLRYLVEDLQIAPSTTISWKLPTLETIEYLYEKCREVIPKDICYHYARTGELDVIKFFHEETIKIVTQKNGIIEFDISKLFDKALEYGRLNIMNYLDTYQKSKVCSQSSFEEAKKKKYTLALNYIIINNYKDQFGNILK</sequence>
<dbReference type="InParanoid" id="D3B7K2"/>
<dbReference type="GeneID" id="31359927"/>
<protein>
    <recommendedName>
        <fullName evidence="3">Ankyrin repeat protein</fullName>
    </recommendedName>
</protein>
<dbReference type="SMART" id="SM00248">
    <property type="entry name" value="ANK"/>
    <property type="match status" value="5"/>
</dbReference>
<dbReference type="InterPro" id="IPR036770">
    <property type="entry name" value="Ankyrin_rpt-contain_sf"/>
</dbReference>
<keyword evidence="2" id="KW-1185">Reference proteome</keyword>
<evidence type="ECO:0000313" key="2">
    <source>
        <dbReference type="Proteomes" id="UP000001396"/>
    </source>
</evidence>
<dbReference type="SUPFAM" id="SSF48403">
    <property type="entry name" value="Ankyrin repeat"/>
    <property type="match status" value="1"/>
</dbReference>
<comment type="caution">
    <text evidence="1">The sequence shown here is derived from an EMBL/GenBank/DDBJ whole genome shotgun (WGS) entry which is preliminary data.</text>
</comment>
<gene>
    <name evidence="1" type="ORF">PPL_04440</name>
</gene>
<dbReference type="InterPro" id="IPR052050">
    <property type="entry name" value="SecEffector_AnkRepeat"/>
</dbReference>
<dbReference type="EMBL" id="ADBJ01000018">
    <property type="protein sequence ID" value="EFA82745.1"/>
    <property type="molecule type" value="Genomic_DNA"/>
</dbReference>
<dbReference type="Gene3D" id="1.25.40.20">
    <property type="entry name" value="Ankyrin repeat-containing domain"/>
    <property type="match status" value="2"/>
</dbReference>
<dbReference type="AlphaFoldDB" id="D3B7K2"/>
<dbReference type="PANTHER" id="PTHR46586:SF5">
    <property type="match status" value="1"/>
</dbReference>
<dbReference type="PANTHER" id="PTHR46586">
    <property type="entry name" value="ANKYRIN REPEAT-CONTAINING PROTEIN"/>
    <property type="match status" value="1"/>
</dbReference>
<reference evidence="1 2" key="1">
    <citation type="journal article" date="2011" name="Genome Res.">
        <title>Phylogeny-wide analysis of social amoeba genomes highlights ancient origins for complex intercellular communication.</title>
        <authorList>
            <person name="Heidel A.J."/>
            <person name="Lawal H.M."/>
            <person name="Felder M."/>
            <person name="Schilde C."/>
            <person name="Helps N.R."/>
            <person name="Tunggal B."/>
            <person name="Rivero F."/>
            <person name="John U."/>
            <person name="Schleicher M."/>
            <person name="Eichinger L."/>
            <person name="Platzer M."/>
            <person name="Noegel A.A."/>
            <person name="Schaap P."/>
            <person name="Gloeckner G."/>
        </authorList>
    </citation>
    <scope>NUCLEOTIDE SEQUENCE [LARGE SCALE GENOMIC DNA]</scope>
    <source>
        <strain evidence="2">ATCC 26659 / Pp 5 / PN500</strain>
    </source>
</reference>
<dbReference type="Pfam" id="PF12796">
    <property type="entry name" value="Ank_2"/>
    <property type="match status" value="1"/>
</dbReference>
<dbReference type="InterPro" id="IPR002110">
    <property type="entry name" value="Ankyrin_rpt"/>
</dbReference>
<evidence type="ECO:0008006" key="3">
    <source>
        <dbReference type="Google" id="ProtNLM"/>
    </source>
</evidence>